<sequence>MYMVPNTCTPSKVYEDSMRITLELHISKKALSSAQAKYTTPELTKMITTELGRTNTMGNQFSFGGLTVPP</sequence>
<protein>
    <submittedName>
        <fullName evidence="1">Uncharacterized protein</fullName>
    </submittedName>
</protein>
<comment type="caution">
    <text evidence="1">The sequence shown here is derived from an EMBL/GenBank/DDBJ whole genome shotgun (WGS) entry which is preliminary data.</text>
</comment>
<name>A0A8J4WJX3_9TREM</name>
<evidence type="ECO:0000313" key="2">
    <source>
        <dbReference type="Proteomes" id="UP000748531"/>
    </source>
</evidence>
<dbReference type="AlphaFoldDB" id="A0A8J4WJX3"/>
<organism evidence="1 2">
    <name type="scientific">Paragonimus heterotremus</name>
    <dbReference type="NCBI Taxonomy" id="100268"/>
    <lineage>
        <taxon>Eukaryota</taxon>
        <taxon>Metazoa</taxon>
        <taxon>Spiralia</taxon>
        <taxon>Lophotrochozoa</taxon>
        <taxon>Platyhelminthes</taxon>
        <taxon>Trematoda</taxon>
        <taxon>Digenea</taxon>
        <taxon>Plagiorchiida</taxon>
        <taxon>Troglotremata</taxon>
        <taxon>Troglotrematidae</taxon>
        <taxon>Paragonimus</taxon>
    </lineage>
</organism>
<proteinExistence type="predicted"/>
<dbReference type="Proteomes" id="UP000748531">
    <property type="component" value="Unassembled WGS sequence"/>
</dbReference>
<evidence type="ECO:0000313" key="1">
    <source>
        <dbReference type="EMBL" id="KAF5406073.1"/>
    </source>
</evidence>
<keyword evidence="2" id="KW-1185">Reference proteome</keyword>
<gene>
    <name evidence="1" type="ORF">PHET_00448</name>
</gene>
<accession>A0A8J4WJX3</accession>
<reference evidence="1" key="1">
    <citation type="submission" date="2019-05" db="EMBL/GenBank/DDBJ databases">
        <title>Annotation for the trematode Paragonimus heterotremus.</title>
        <authorList>
            <person name="Choi Y.-J."/>
        </authorList>
    </citation>
    <scope>NUCLEOTIDE SEQUENCE</scope>
    <source>
        <strain evidence="1">LC</strain>
    </source>
</reference>
<dbReference type="EMBL" id="LUCH01000107">
    <property type="protein sequence ID" value="KAF5406073.1"/>
    <property type="molecule type" value="Genomic_DNA"/>
</dbReference>